<dbReference type="InterPro" id="IPR007826">
    <property type="entry name" value="PSII_PsbM"/>
</dbReference>
<dbReference type="EMBL" id="PGOL01003424">
    <property type="protein sequence ID" value="PKI41271.1"/>
    <property type="molecule type" value="Genomic_DNA"/>
</dbReference>
<evidence type="ECO:0000256" key="9">
    <source>
        <dbReference type="SAM" id="Phobius"/>
    </source>
</evidence>
<dbReference type="InterPro" id="IPR037269">
    <property type="entry name" value="PSII_PsbM_sf"/>
</dbReference>
<sequence length="125" mass="13446">MEGNILAFIATAHFILVPTAFLLIIYRYGKNAQGVEVSRWAIDPSIEVASLEPVDPLNLRDLTAGSPKLRRSGDPCGPPTPPLESLACCPTRITQIKGLGAPLSTTEPNWGRRACLRRPTTPIGA</sequence>
<dbReference type="AlphaFoldDB" id="A0A2I0IB99"/>
<feature type="region of interest" description="Disordered" evidence="8">
    <location>
        <begin position="62"/>
        <end position="83"/>
    </location>
</feature>
<evidence type="ECO:0000313" key="10">
    <source>
        <dbReference type="EMBL" id="PKI41271.1"/>
    </source>
</evidence>
<evidence type="ECO:0000256" key="4">
    <source>
        <dbReference type="ARBA" id="ARBA00022692"/>
    </source>
</evidence>
<dbReference type="SUPFAM" id="SSF161033">
    <property type="entry name" value="Photosystem II reaction center protein M, PsbM"/>
    <property type="match status" value="1"/>
</dbReference>
<evidence type="ECO:0000256" key="8">
    <source>
        <dbReference type="SAM" id="MobiDB-lite"/>
    </source>
</evidence>
<dbReference type="GO" id="GO:0009523">
    <property type="term" value="C:photosystem II"/>
    <property type="evidence" value="ECO:0007669"/>
    <property type="project" value="UniProtKB-KW"/>
</dbReference>
<feature type="transmembrane region" description="Helical" evidence="9">
    <location>
        <begin position="6"/>
        <end position="26"/>
    </location>
</feature>
<protein>
    <submittedName>
        <fullName evidence="10">Uncharacterized protein</fullName>
    </submittedName>
</protein>
<dbReference type="PANTHER" id="PTHR35774:SF1">
    <property type="entry name" value="PHOTOSYSTEM II REACTION CENTER PROTEIN M"/>
    <property type="match status" value="1"/>
</dbReference>
<keyword evidence="3" id="KW-0602">Photosynthesis</keyword>
<evidence type="ECO:0000256" key="3">
    <source>
        <dbReference type="ARBA" id="ARBA00022531"/>
    </source>
</evidence>
<proteinExistence type="predicted"/>
<evidence type="ECO:0000256" key="2">
    <source>
        <dbReference type="ARBA" id="ARBA00022469"/>
    </source>
</evidence>
<evidence type="ECO:0000256" key="7">
    <source>
        <dbReference type="ARBA" id="ARBA00023276"/>
    </source>
</evidence>
<keyword evidence="6 9" id="KW-0472">Membrane</keyword>
<dbReference type="STRING" id="22663.A0A2I0IB99"/>
<comment type="subcellular location">
    <subcellularLocation>
        <location evidence="1">Membrane</location>
        <topology evidence="1">Single-pass membrane protein</topology>
    </subcellularLocation>
</comment>
<name>A0A2I0IB99_PUNGR</name>
<reference evidence="10 11" key="1">
    <citation type="submission" date="2017-11" db="EMBL/GenBank/DDBJ databases">
        <title>De-novo sequencing of pomegranate (Punica granatum L.) genome.</title>
        <authorList>
            <person name="Akparov Z."/>
            <person name="Amiraslanov A."/>
            <person name="Hajiyeva S."/>
            <person name="Abbasov M."/>
            <person name="Kaur K."/>
            <person name="Hamwieh A."/>
            <person name="Solovyev V."/>
            <person name="Salamov A."/>
            <person name="Braich B."/>
            <person name="Kosarev P."/>
            <person name="Mahmoud A."/>
            <person name="Hajiyev E."/>
            <person name="Babayeva S."/>
            <person name="Izzatullayeva V."/>
            <person name="Mammadov A."/>
            <person name="Mammadov A."/>
            <person name="Sharifova S."/>
            <person name="Ojaghi J."/>
            <person name="Eynullazada K."/>
            <person name="Bayramov B."/>
            <person name="Abdulazimova A."/>
            <person name="Shahmuradov I."/>
        </authorList>
    </citation>
    <scope>NUCLEOTIDE SEQUENCE [LARGE SCALE GENOMIC DNA]</scope>
    <source>
        <strain evidence="11">cv. AG2017</strain>
        <tissue evidence="10">Leaf</tissue>
    </source>
</reference>
<accession>A0A2I0IB99</accession>
<organism evidence="10 11">
    <name type="scientific">Punica granatum</name>
    <name type="common">Pomegranate</name>
    <dbReference type="NCBI Taxonomy" id="22663"/>
    <lineage>
        <taxon>Eukaryota</taxon>
        <taxon>Viridiplantae</taxon>
        <taxon>Streptophyta</taxon>
        <taxon>Embryophyta</taxon>
        <taxon>Tracheophyta</taxon>
        <taxon>Spermatophyta</taxon>
        <taxon>Magnoliopsida</taxon>
        <taxon>eudicotyledons</taxon>
        <taxon>Gunneridae</taxon>
        <taxon>Pentapetalae</taxon>
        <taxon>rosids</taxon>
        <taxon>malvids</taxon>
        <taxon>Myrtales</taxon>
        <taxon>Lythraceae</taxon>
        <taxon>Punica</taxon>
    </lineage>
</organism>
<evidence type="ECO:0000256" key="1">
    <source>
        <dbReference type="ARBA" id="ARBA00004167"/>
    </source>
</evidence>
<dbReference type="GO" id="GO:0005737">
    <property type="term" value="C:cytoplasm"/>
    <property type="evidence" value="ECO:0007669"/>
    <property type="project" value="UniProtKB-ARBA"/>
</dbReference>
<dbReference type="GO" id="GO:0019684">
    <property type="term" value="P:photosynthesis, light reaction"/>
    <property type="evidence" value="ECO:0007669"/>
    <property type="project" value="InterPro"/>
</dbReference>
<dbReference type="NCBIfam" id="TIGR03038">
    <property type="entry name" value="PS_II_psbM"/>
    <property type="match status" value="1"/>
</dbReference>
<keyword evidence="5 9" id="KW-1133">Transmembrane helix</keyword>
<dbReference type="Pfam" id="PF05151">
    <property type="entry name" value="PsbM"/>
    <property type="match status" value="1"/>
</dbReference>
<keyword evidence="2" id="KW-0674">Reaction center</keyword>
<evidence type="ECO:0000256" key="6">
    <source>
        <dbReference type="ARBA" id="ARBA00023136"/>
    </source>
</evidence>
<comment type="caution">
    <text evidence="10">The sequence shown here is derived from an EMBL/GenBank/DDBJ whole genome shotgun (WGS) entry which is preliminary data.</text>
</comment>
<keyword evidence="7" id="KW-0604">Photosystem II</keyword>
<keyword evidence="4 9" id="KW-0812">Transmembrane</keyword>
<dbReference type="PANTHER" id="PTHR35774">
    <property type="entry name" value="PHOTOSYSTEM II REACTION CENTER PROTEIN M"/>
    <property type="match status" value="1"/>
</dbReference>
<evidence type="ECO:0000256" key="5">
    <source>
        <dbReference type="ARBA" id="ARBA00022989"/>
    </source>
</evidence>
<gene>
    <name evidence="10" type="ORF">CRG98_038333</name>
</gene>
<keyword evidence="11" id="KW-1185">Reference proteome</keyword>
<evidence type="ECO:0000313" key="11">
    <source>
        <dbReference type="Proteomes" id="UP000233551"/>
    </source>
</evidence>
<dbReference type="Proteomes" id="UP000233551">
    <property type="component" value="Unassembled WGS sequence"/>
</dbReference>